<dbReference type="EMBL" id="CM043776">
    <property type="protein sequence ID" value="KAI4838967.1"/>
    <property type="molecule type" value="Genomic_DNA"/>
</dbReference>
<evidence type="ECO:0000313" key="2">
    <source>
        <dbReference type="Proteomes" id="UP001056978"/>
    </source>
</evidence>
<gene>
    <name evidence="1" type="ORF">MKS88_002479</name>
</gene>
<dbReference type="Proteomes" id="UP001056978">
    <property type="component" value="Chromosome 8"/>
</dbReference>
<protein>
    <submittedName>
        <fullName evidence="1">Uncharacterized protein</fullName>
    </submittedName>
</protein>
<comment type="caution">
    <text evidence="1">The sequence shown here is derived from an EMBL/GenBank/DDBJ whole genome shotgun (WGS) entry which is preliminary data.</text>
</comment>
<reference evidence="1" key="1">
    <citation type="submission" date="2022-06" db="EMBL/GenBank/DDBJ databases">
        <title>The First Complete Genome of the Simian Malaria Parasite Plasmodium brasilianum.</title>
        <authorList>
            <person name="Bajic M."/>
            <person name="Ravishankar S."/>
        </authorList>
    </citation>
    <scope>NUCLEOTIDE SEQUENCE</scope>
    <source>
        <strain evidence="1">Bolivian I</strain>
    </source>
</reference>
<name>A0ACB9YBW6_PLABR</name>
<accession>A0ACB9YBW6</accession>
<evidence type="ECO:0000313" key="1">
    <source>
        <dbReference type="EMBL" id="KAI4838967.1"/>
    </source>
</evidence>
<proteinExistence type="predicted"/>
<organism evidence="1 2">
    <name type="scientific">Plasmodium brasilianum</name>
    <dbReference type="NCBI Taxonomy" id="5824"/>
    <lineage>
        <taxon>Eukaryota</taxon>
        <taxon>Sar</taxon>
        <taxon>Alveolata</taxon>
        <taxon>Apicomplexa</taxon>
        <taxon>Aconoidasida</taxon>
        <taxon>Haemosporida</taxon>
        <taxon>Plasmodiidae</taxon>
        <taxon>Plasmodium</taxon>
        <taxon>Plasmodium (Plasmodium)</taxon>
    </lineage>
</organism>
<keyword evidence="2" id="KW-1185">Reference proteome</keyword>
<sequence length="198" mass="22020">MGKLKTKQLRKVKFKYHELVNGKKKIKRKSFYNRSTRLWWGHCHLRIGSRSQVRLNKGVKFSCFQHIGKFIEFARVSRSLRAATLSKCLRRNFWGSDFYLNGQPKSAQNYNQQISKTTQNEGAYIYAVERGKIIPKLSSGGCSNCCSSSGDNSSGSGSSSSSSSGSRGGAGALSLYGRVCIDLVCGSNRCNDNSRKHI</sequence>